<gene>
    <name evidence="1" type="ORF">G436_2933</name>
</gene>
<dbReference type="AntiFam" id="ANF00053">
    <property type="entry name" value="Translation of DNA repeat"/>
</dbReference>
<dbReference type="PATRIC" id="fig|1279460.3.peg.2964"/>
<evidence type="ECO:0000313" key="1">
    <source>
        <dbReference type="EMBL" id="ALE40098.1"/>
    </source>
</evidence>
<accession>A0A0M5L9B6</accession>
<organism evidence="1">
    <name type="scientific">Leptospira interrogans serovar Hardjo str. Norma</name>
    <dbReference type="NCBI Taxonomy" id="1279460"/>
    <lineage>
        <taxon>Bacteria</taxon>
        <taxon>Pseudomonadati</taxon>
        <taxon>Spirochaetota</taxon>
        <taxon>Spirochaetia</taxon>
        <taxon>Leptospirales</taxon>
        <taxon>Leptospiraceae</taxon>
        <taxon>Leptospira</taxon>
    </lineage>
</organism>
<dbReference type="AlphaFoldDB" id="A0A0M5L9B6"/>
<reference evidence="1 2" key="1">
    <citation type="journal article" date="2015" name="Genome Announc.">
        <title>Whole-Genome Sequence of Leptospira interrogans Serovar Hardjo Subtype Hardjoprajitno Strain Norma, Isolated from Cattle in a Leptospirosis Outbreak in Brazil.</title>
        <authorList>
            <person name="Cosate M.R."/>
            <person name="Soares S.C."/>
            <person name="Mendes T.A."/>
            <person name="Raittz R.T."/>
            <person name="Moreira E.C."/>
            <person name="Leite R."/>
            <person name="Fernandes G.R."/>
            <person name="Haddad J.P."/>
            <person name="Ortega J.M."/>
        </authorList>
    </citation>
    <scope>NUCLEOTIDE SEQUENCE [LARGE SCALE GENOMIC DNA]</scope>
    <source>
        <strain evidence="1 2">Norma</strain>
    </source>
</reference>
<dbReference type="EMBL" id="CP012603">
    <property type="protein sequence ID" value="ALE40098.1"/>
    <property type="molecule type" value="Genomic_DNA"/>
</dbReference>
<proteinExistence type="predicted"/>
<dbReference type="Proteomes" id="UP000056502">
    <property type="component" value="Chromosome I"/>
</dbReference>
<sequence>MQFIDYNKKRGPATPDSPKRSYAEFTLELLKVEIDKTASIDCFHKTNTDGEFIF</sequence>
<evidence type="ECO:0000313" key="2">
    <source>
        <dbReference type="Proteomes" id="UP000056502"/>
    </source>
</evidence>
<protein>
    <submittedName>
        <fullName evidence="1">Uncharacterized protein</fullName>
    </submittedName>
</protein>
<name>A0A0M5L9B6_LEPIR</name>